<dbReference type="OrthoDB" id="5984008at2759"/>
<dbReference type="FunFam" id="3.40.50.2300:FF:000024">
    <property type="entry name" value="Vomeronasal 2, receptor 73"/>
    <property type="match status" value="1"/>
</dbReference>
<dbReference type="CDD" id="cd06365">
    <property type="entry name" value="PBP1_pheromone_receptor"/>
    <property type="match status" value="1"/>
</dbReference>
<sequence length="869" mass="98189">MASWQVPFVIRKTLTILTWISFFLTLKLPMCLCDLVTPGCTVSLEDNVHQDGDMVISAFLPLYTFQTSPHTQGPESTHIYPRIHPTNYQFAMALTFAVEEINRNPLLLPNTSLGYDIYTAGLSQEETVLTFLIWLTGQTTFIPNYTCRREENSIAAITGTTWEISSLIGTFLGLYKYPQLSFGPFEPNMNDPVKFPSLYQMATKDSSLALGMVSLMVFFRWNWVGLVISDEEKGVHFVSELIPEMERNRVCAAFIKMIPISHLFSMSFIDMHHSPVVMNSAKVIIIYGDTDSSLGVFFRRWEYVFPWRIWITTSQWEVTTAMRHFILDSFHGTLIFSQHHGEISAFKDFEKTVTPSKYPEDIFLARLWEMYFDCAISNTSCKALENCSSRGSLEWLPWYHFDTTMSDGSYHVYNAVYAVAHTIHKMLMQQVDMQAMKNGVRMKFPPWKLNHVLKNIQFKNPSGDSVTLNPSKTIHTDYDILNFWNFPQGLGYKVKIGTFSPYFPVGQQLSLYEERIEWSTGVTETPISVCSESCGPGFRKSLQEGKAICCFDCSLCPENEISNGTGKYVDQCVKCPDDQYANTERTHCFQKAVTFLAYENPLGMTLAGMALCFSTLSAFVLGIFIKHQKSPVVKANNSTLSYILLISLTFCFLCSLLFIGQPNTATCILQQITFGVVFTVAVSTVLAKTITVVLAFKITAPGGRMRGLLKSGIPKFIIPICTIIQIIICGIWLKTSPPFVEIDTHSEHAQIIIVCNKGSAPAFYCVLGYLWALSIGSFTVAFLARKLPDTFNEAKFLTFSMMVFCSVWVTFLPVYHSTKGKVMVAMEVFSILASSTGLLGCIFFPKCYIILMRPVKISLKTTRDRVQWK</sequence>
<evidence type="ECO:0000313" key="14">
    <source>
        <dbReference type="Proteomes" id="UP001108280"/>
    </source>
</evidence>
<name>A0A9J7H3L9_CRIGR</name>
<evidence type="ECO:0000256" key="11">
    <source>
        <dbReference type="ARBA" id="ARBA00023224"/>
    </source>
</evidence>
<dbReference type="InterPro" id="IPR011500">
    <property type="entry name" value="GPCR_3_9-Cys_dom"/>
</dbReference>
<dbReference type="InterPro" id="IPR000337">
    <property type="entry name" value="GPCR_3"/>
</dbReference>
<organism evidence="14 15">
    <name type="scientific">Cricetulus griseus</name>
    <name type="common">Chinese hamster</name>
    <name type="synonym">Cricetulus barabensis griseus</name>
    <dbReference type="NCBI Taxonomy" id="10029"/>
    <lineage>
        <taxon>Eukaryota</taxon>
        <taxon>Metazoa</taxon>
        <taxon>Chordata</taxon>
        <taxon>Craniata</taxon>
        <taxon>Vertebrata</taxon>
        <taxon>Euteleostomi</taxon>
        <taxon>Mammalia</taxon>
        <taxon>Eutheria</taxon>
        <taxon>Euarchontoglires</taxon>
        <taxon>Glires</taxon>
        <taxon>Rodentia</taxon>
        <taxon>Myomorpha</taxon>
        <taxon>Muroidea</taxon>
        <taxon>Cricetidae</taxon>
        <taxon>Cricetinae</taxon>
        <taxon>Cricetulus</taxon>
    </lineage>
</organism>
<feature type="domain" description="G-protein coupled receptors family 3 profile" evidence="13">
    <location>
        <begin position="602"/>
        <end position="866"/>
    </location>
</feature>
<dbReference type="PROSITE" id="PS50259">
    <property type="entry name" value="G_PROTEIN_RECEP_F3_4"/>
    <property type="match status" value="1"/>
</dbReference>
<feature type="transmembrane region" description="Helical" evidence="12">
    <location>
        <begin position="602"/>
        <end position="625"/>
    </location>
</feature>
<dbReference type="InterPro" id="IPR001828">
    <property type="entry name" value="ANF_lig-bd_rcpt"/>
</dbReference>
<dbReference type="PRINTS" id="PR00248">
    <property type="entry name" value="GPCRMGR"/>
</dbReference>
<evidence type="ECO:0000256" key="2">
    <source>
        <dbReference type="ARBA" id="ARBA00007242"/>
    </source>
</evidence>
<dbReference type="RefSeq" id="XP_035301735.1">
    <property type="nucleotide sequence ID" value="XM_035445844.1"/>
</dbReference>
<dbReference type="InterPro" id="IPR028082">
    <property type="entry name" value="Peripla_BP_I"/>
</dbReference>
<keyword evidence="10" id="KW-0325">Glycoprotein</keyword>
<proteinExistence type="inferred from homology"/>
<evidence type="ECO:0000256" key="7">
    <source>
        <dbReference type="ARBA" id="ARBA00023040"/>
    </source>
</evidence>
<keyword evidence="14" id="KW-1185">Reference proteome</keyword>
<comment type="subcellular location">
    <subcellularLocation>
        <location evidence="1">Cell membrane</location>
        <topology evidence="1">Multi-pass membrane protein</topology>
    </subcellularLocation>
</comment>
<protein>
    <submittedName>
        <fullName evidence="15">Vomeronasal type-2 receptor 116</fullName>
    </submittedName>
</protein>
<keyword evidence="9 15" id="KW-0675">Receptor</keyword>
<accession>A0A9J7H3L9</accession>
<dbReference type="Pfam" id="PF07562">
    <property type="entry name" value="NCD3G"/>
    <property type="match status" value="1"/>
</dbReference>
<reference evidence="15" key="3">
    <citation type="submission" date="2025-08" db="UniProtKB">
        <authorList>
            <consortium name="RefSeq"/>
        </authorList>
    </citation>
    <scope>IDENTIFICATION</scope>
    <source>
        <strain evidence="15">17A/GY</strain>
        <tissue evidence="15">Liver</tissue>
    </source>
</reference>
<feature type="transmembrane region" description="Helical" evidence="12">
    <location>
        <begin position="672"/>
        <end position="696"/>
    </location>
</feature>
<feature type="transmembrane region" description="Helical" evidence="12">
    <location>
        <begin position="796"/>
        <end position="816"/>
    </location>
</feature>
<dbReference type="PRINTS" id="PR01535">
    <property type="entry name" value="VOMERONASL2R"/>
</dbReference>
<dbReference type="GO" id="GO:0005886">
    <property type="term" value="C:plasma membrane"/>
    <property type="evidence" value="ECO:0007669"/>
    <property type="project" value="UniProtKB-SubCell"/>
</dbReference>
<dbReference type="GO" id="GO:0004930">
    <property type="term" value="F:G protein-coupled receptor activity"/>
    <property type="evidence" value="ECO:0007669"/>
    <property type="project" value="UniProtKB-KW"/>
</dbReference>
<keyword evidence="11" id="KW-0807">Transducer</keyword>
<keyword evidence="6 12" id="KW-1133">Transmembrane helix</keyword>
<comment type="similarity">
    <text evidence="2">Belongs to the G-protein coupled receptor 3 family.</text>
</comment>
<dbReference type="Pfam" id="PF00003">
    <property type="entry name" value="7tm_3"/>
    <property type="match status" value="1"/>
</dbReference>
<dbReference type="InterPro" id="IPR000068">
    <property type="entry name" value="GPCR_3_Ca_sens_rcpt-rel"/>
</dbReference>
<keyword evidence="4 12" id="KW-0812">Transmembrane</keyword>
<dbReference type="CDD" id="cd15283">
    <property type="entry name" value="7tmC_V2R_pheromone"/>
    <property type="match status" value="1"/>
</dbReference>
<reference evidence="14" key="1">
    <citation type="journal article" date="2018" name="Biotechnol. Bioeng.">
        <title>A reference genome of the Chinese hamster based on a hybrid assembly strategy.</title>
        <authorList>
            <person name="Rupp O."/>
            <person name="MacDonald M.L."/>
            <person name="Li S."/>
            <person name="Dhiman H."/>
            <person name="Polson S."/>
            <person name="Griep S."/>
            <person name="Heffner K."/>
            <person name="Hernandez I."/>
            <person name="Brinkrolf K."/>
            <person name="Jadhav V."/>
            <person name="Samoudi M."/>
            <person name="Hao H."/>
            <person name="Kingham B."/>
            <person name="Goesmann A."/>
            <person name="Betenbaugh M.J."/>
            <person name="Lewis N.E."/>
            <person name="Borth N."/>
            <person name="Lee K.H."/>
        </authorList>
    </citation>
    <scope>NUCLEOTIDE SEQUENCE [LARGE SCALE GENOMIC DNA]</scope>
    <source>
        <strain evidence="14">17A/GY</strain>
    </source>
</reference>
<evidence type="ECO:0000259" key="13">
    <source>
        <dbReference type="PROSITE" id="PS50259"/>
    </source>
</evidence>
<dbReference type="InterPro" id="IPR004073">
    <property type="entry name" value="GPCR_3_vmron_rcpt_2"/>
</dbReference>
<dbReference type="GeneID" id="100765866"/>
<evidence type="ECO:0000313" key="15">
    <source>
        <dbReference type="RefSeq" id="XP_035301735.1"/>
    </source>
</evidence>
<evidence type="ECO:0000256" key="1">
    <source>
        <dbReference type="ARBA" id="ARBA00004651"/>
    </source>
</evidence>
<evidence type="ECO:0000256" key="10">
    <source>
        <dbReference type="ARBA" id="ARBA00023180"/>
    </source>
</evidence>
<dbReference type="InterPro" id="IPR038550">
    <property type="entry name" value="GPCR_3_9-Cys_sf"/>
</dbReference>
<evidence type="ECO:0000256" key="8">
    <source>
        <dbReference type="ARBA" id="ARBA00023136"/>
    </source>
</evidence>
<keyword evidence="3" id="KW-1003">Cell membrane</keyword>
<keyword evidence="7" id="KW-0297">G-protein coupled receptor</keyword>
<keyword evidence="5" id="KW-0732">Signal</keyword>
<dbReference type="AlphaFoldDB" id="A0A9J7H3L9"/>
<keyword evidence="8 12" id="KW-0472">Membrane</keyword>
<feature type="transmembrane region" description="Helical" evidence="12">
    <location>
        <begin position="716"/>
        <end position="733"/>
    </location>
</feature>
<dbReference type="Gene3D" id="2.10.50.30">
    <property type="entry name" value="GPCR, family 3, nine cysteines domain"/>
    <property type="match status" value="1"/>
</dbReference>
<feature type="transmembrane region" description="Helical" evidence="12">
    <location>
        <begin position="766"/>
        <end position="784"/>
    </location>
</feature>
<dbReference type="SUPFAM" id="SSF53822">
    <property type="entry name" value="Periplasmic binding protein-like I"/>
    <property type="match status" value="1"/>
</dbReference>
<dbReference type="RefSeq" id="XP_035292480.1">
    <property type="nucleotide sequence ID" value="XM_035436589.1"/>
</dbReference>
<dbReference type="PANTHER" id="PTHR24061">
    <property type="entry name" value="CALCIUM-SENSING RECEPTOR-RELATED"/>
    <property type="match status" value="1"/>
</dbReference>
<evidence type="ECO:0000256" key="5">
    <source>
        <dbReference type="ARBA" id="ARBA00022729"/>
    </source>
</evidence>
<dbReference type="InterPro" id="IPR017978">
    <property type="entry name" value="GPCR_3_C"/>
</dbReference>
<gene>
    <name evidence="15" type="primary">LOC100765866</name>
</gene>
<dbReference type="PANTHER" id="PTHR24061:SF545">
    <property type="entry name" value="VOMERONASAL 2, RECEPTOR 118-RELATED"/>
    <property type="match status" value="1"/>
</dbReference>
<evidence type="ECO:0000256" key="12">
    <source>
        <dbReference type="SAM" id="Phobius"/>
    </source>
</evidence>
<dbReference type="Gene3D" id="3.40.50.2300">
    <property type="match status" value="2"/>
</dbReference>
<reference evidence="14" key="2">
    <citation type="journal article" date="2020" name="Biotechnol. Bioeng.">
        <title>Chromosome-scale scaffolds for the Chinese hamster reference genome assembly to facilitate the study of the CHO epigenome.</title>
        <authorList>
            <person name="Hilliard W."/>
            <person name="MacDonald M."/>
            <person name="Lee K.H."/>
        </authorList>
    </citation>
    <scope>NUCLEOTIDE SEQUENCE [LARGE SCALE GENOMIC DNA]</scope>
    <source>
        <strain evidence="14">17A/GY</strain>
    </source>
</reference>
<feature type="transmembrane region" description="Helical" evidence="12">
    <location>
        <begin position="828"/>
        <end position="851"/>
    </location>
</feature>
<feature type="transmembrane region" description="Helical" evidence="12">
    <location>
        <begin position="637"/>
        <end position="660"/>
    </location>
</feature>
<evidence type="ECO:0000256" key="3">
    <source>
        <dbReference type="ARBA" id="ARBA00022475"/>
    </source>
</evidence>
<evidence type="ECO:0000256" key="6">
    <source>
        <dbReference type="ARBA" id="ARBA00022989"/>
    </source>
</evidence>
<evidence type="ECO:0000256" key="9">
    <source>
        <dbReference type="ARBA" id="ARBA00023170"/>
    </source>
</evidence>
<dbReference type="KEGG" id="cge:100765866"/>
<evidence type="ECO:0000256" key="4">
    <source>
        <dbReference type="ARBA" id="ARBA00022692"/>
    </source>
</evidence>
<dbReference type="Proteomes" id="UP001108280">
    <property type="component" value="Chromosome 5"/>
</dbReference>
<dbReference type="FunFam" id="2.10.50.30:FF:000002">
    <property type="entry name" value="Vomeronasal 2 receptor, h1"/>
    <property type="match status" value="1"/>
</dbReference>
<dbReference type="Pfam" id="PF01094">
    <property type="entry name" value="ANF_receptor"/>
    <property type="match status" value="1"/>
</dbReference>